<reference evidence="5" key="1">
    <citation type="submission" date="2012-08" db="EMBL/GenBank/DDBJ databases">
        <title>The Genome Sequence of Wuchereria bancrofti.</title>
        <authorList>
            <person name="Nutman T.B."/>
            <person name="Fink D.L."/>
            <person name="Russ C."/>
            <person name="Young S."/>
            <person name="Zeng Q."/>
            <person name="Koehrsen M."/>
            <person name="Alvarado L."/>
            <person name="Berlin A."/>
            <person name="Chapman S.B."/>
            <person name="Chen Z."/>
            <person name="Freedman E."/>
            <person name="Gellesch M."/>
            <person name="Goldberg J."/>
            <person name="Griggs A."/>
            <person name="Gujja S."/>
            <person name="Heilman E.R."/>
            <person name="Heiman D."/>
            <person name="Hepburn T."/>
            <person name="Howarth C."/>
            <person name="Jen D."/>
            <person name="Larson L."/>
            <person name="Lewis B."/>
            <person name="Mehta T."/>
            <person name="Park D."/>
            <person name="Pearson M."/>
            <person name="Roberts A."/>
            <person name="Saif S."/>
            <person name="Shea T."/>
            <person name="Shenoy N."/>
            <person name="Sisk P."/>
            <person name="Stolte C."/>
            <person name="Sykes S."/>
            <person name="Walk T."/>
            <person name="White J."/>
            <person name="Yandava C."/>
            <person name="Haas B."/>
            <person name="Henn M.R."/>
            <person name="Nusbaum C."/>
            <person name="Birren B."/>
        </authorList>
    </citation>
    <scope>NUCLEOTIDE SEQUENCE [LARGE SCALE GENOMIC DNA]</scope>
    <source>
        <strain evidence="5">NA</strain>
    </source>
</reference>
<keyword evidence="1" id="KW-1015">Disulfide bond</keyword>
<comment type="caution">
    <text evidence="4">The sequence shown here is derived from an EMBL/GenBank/DDBJ whole genome shotgun (WGS) entry which is preliminary data.</text>
</comment>
<dbReference type="PROSITE" id="PS01180">
    <property type="entry name" value="CUB"/>
    <property type="match status" value="1"/>
</dbReference>
<protein>
    <recommendedName>
        <fullName evidence="3">CUB domain-containing protein</fullName>
    </recommendedName>
</protein>
<organism evidence="4 5">
    <name type="scientific">Wuchereria bancrofti</name>
    <dbReference type="NCBI Taxonomy" id="6293"/>
    <lineage>
        <taxon>Eukaryota</taxon>
        <taxon>Metazoa</taxon>
        <taxon>Ecdysozoa</taxon>
        <taxon>Nematoda</taxon>
        <taxon>Chromadorea</taxon>
        <taxon>Rhabditida</taxon>
        <taxon>Spirurina</taxon>
        <taxon>Spiruromorpha</taxon>
        <taxon>Filarioidea</taxon>
        <taxon>Onchocercidae</taxon>
        <taxon>Wuchereria</taxon>
    </lineage>
</organism>
<feature type="domain" description="CUB" evidence="3">
    <location>
        <begin position="16"/>
        <end position="55"/>
    </location>
</feature>
<dbReference type="AlphaFoldDB" id="J9AAU9"/>
<evidence type="ECO:0000313" key="4">
    <source>
        <dbReference type="EMBL" id="EJW71065.1"/>
    </source>
</evidence>
<dbReference type="InterPro" id="IPR035914">
    <property type="entry name" value="Sperma_CUB_dom_sf"/>
</dbReference>
<dbReference type="Pfam" id="PF00431">
    <property type="entry name" value="CUB"/>
    <property type="match status" value="1"/>
</dbReference>
<evidence type="ECO:0000256" key="1">
    <source>
        <dbReference type="ARBA" id="ARBA00023157"/>
    </source>
</evidence>
<dbReference type="EMBL" id="ADBV01019622">
    <property type="protein sequence ID" value="EJW71065.1"/>
    <property type="molecule type" value="Genomic_DNA"/>
</dbReference>
<name>J9AAU9_WUCBA</name>
<feature type="non-terminal residue" evidence="4">
    <location>
        <position position="55"/>
    </location>
</feature>
<evidence type="ECO:0000313" key="5">
    <source>
        <dbReference type="Proteomes" id="UP000004810"/>
    </source>
</evidence>
<sequence>MQQIYCIIASPRVITCLKYEKGESGKIQSPNFPSPYNANANCRWVIEGPINSRIY</sequence>
<gene>
    <name evidence="4" type="ORF">WUBG_18028</name>
</gene>
<dbReference type="CDD" id="cd00041">
    <property type="entry name" value="CUB"/>
    <property type="match status" value="1"/>
</dbReference>
<dbReference type="Proteomes" id="UP000004810">
    <property type="component" value="Unassembled WGS sequence"/>
</dbReference>
<accession>J9AAU9</accession>
<proteinExistence type="predicted"/>
<dbReference type="Gene3D" id="2.60.120.290">
    <property type="entry name" value="Spermadhesin, CUB domain"/>
    <property type="match status" value="1"/>
</dbReference>
<evidence type="ECO:0000256" key="2">
    <source>
        <dbReference type="PROSITE-ProRule" id="PRU00059"/>
    </source>
</evidence>
<dbReference type="InterPro" id="IPR000859">
    <property type="entry name" value="CUB_dom"/>
</dbReference>
<evidence type="ECO:0000259" key="3">
    <source>
        <dbReference type="PROSITE" id="PS01180"/>
    </source>
</evidence>
<comment type="caution">
    <text evidence="2">Lacks conserved residue(s) required for the propagation of feature annotation.</text>
</comment>
<dbReference type="SUPFAM" id="SSF49854">
    <property type="entry name" value="Spermadhesin, CUB domain"/>
    <property type="match status" value="1"/>
</dbReference>